<protein>
    <submittedName>
        <fullName evidence="1">Uncharacterized protein</fullName>
    </submittedName>
</protein>
<dbReference type="AlphaFoldDB" id="A0A9P0HA53"/>
<evidence type="ECO:0000313" key="1">
    <source>
        <dbReference type="EMBL" id="CAH1398210.1"/>
    </source>
</evidence>
<organism evidence="1 2">
    <name type="scientific">Nezara viridula</name>
    <name type="common">Southern green stink bug</name>
    <name type="synonym">Cimex viridulus</name>
    <dbReference type="NCBI Taxonomy" id="85310"/>
    <lineage>
        <taxon>Eukaryota</taxon>
        <taxon>Metazoa</taxon>
        <taxon>Ecdysozoa</taxon>
        <taxon>Arthropoda</taxon>
        <taxon>Hexapoda</taxon>
        <taxon>Insecta</taxon>
        <taxon>Pterygota</taxon>
        <taxon>Neoptera</taxon>
        <taxon>Paraneoptera</taxon>
        <taxon>Hemiptera</taxon>
        <taxon>Heteroptera</taxon>
        <taxon>Panheteroptera</taxon>
        <taxon>Pentatomomorpha</taxon>
        <taxon>Pentatomoidea</taxon>
        <taxon>Pentatomidae</taxon>
        <taxon>Pentatominae</taxon>
        <taxon>Nezara</taxon>
    </lineage>
</organism>
<sequence>MCSSETFILSEDGSDAFDRAELSDAEASQECDLSADCEKQSPCERTKKSSPRLTAINLNRGKGLSEKKDLLCGKTTEKPVEEILLTVTGAIWDESTPRLRITHEEERPIKNCRHKQNMKVWILRWAGHVARSNPYESLYTTMDASIEGKRPRGMPNSRWIGLLNQFLPRREYYFTSRYNVRPLAWPCTRYLAHSGHVLDVGSLPRVMT</sequence>
<proteinExistence type="predicted"/>
<dbReference type="OrthoDB" id="6626863at2759"/>
<accession>A0A9P0HA53</accession>
<gene>
    <name evidence="1" type="ORF">NEZAVI_LOCUS7903</name>
</gene>
<reference evidence="1" key="1">
    <citation type="submission" date="2022-01" db="EMBL/GenBank/DDBJ databases">
        <authorList>
            <person name="King R."/>
        </authorList>
    </citation>
    <scope>NUCLEOTIDE SEQUENCE</scope>
</reference>
<keyword evidence="2" id="KW-1185">Reference proteome</keyword>
<dbReference type="EMBL" id="OV725080">
    <property type="protein sequence ID" value="CAH1398210.1"/>
    <property type="molecule type" value="Genomic_DNA"/>
</dbReference>
<dbReference type="Proteomes" id="UP001152798">
    <property type="component" value="Chromosome 4"/>
</dbReference>
<evidence type="ECO:0000313" key="2">
    <source>
        <dbReference type="Proteomes" id="UP001152798"/>
    </source>
</evidence>
<name>A0A9P0HA53_NEZVI</name>